<keyword evidence="10" id="KW-0472">Membrane</keyword>
<evidence type="ECO:0000256" key="9">
    <source>
        <dbReference type="SAM" id="MobiDB-lite"/>
    </source>
</evidence>
<feature type="domain" description="Histidine kinase/HSP90-like ATPase" evidence="11">
    <location>
        <begin position="285"/>
        <end position="393"/>
    </location>
</feature>
<sequence>MKVIGGVRWAGYGRRAAVLDALLWAALALPVLAGLPGGAAAVAQLAGLVAVGVAIAAARDRPLPFLLLTAALTAVSGNFAFGIPIAAYLTGRRTDDTRPVLWGFIALCAGGAVLNTARGTDVTTWFPVTVYLVLLGVLPWLVGRYWRQYQQLAQAGWERAERLEREQRIVAERERLRERSRIAQDMHDSLGHELSLIALRAGALEVSSELAGRHRAAAGEVRAAATAATERLQQIIGVLREDTAGAPLEPAGESVSALIDRARAWGMLVESYCAGAGDGVPPVVERAVYRIVQEALTNATKHAPGTLVTVQITHGPGETVVAVANPLPASRPSPAGGTAGGPGGEPAGGPDGGPGGGHGLAGLRERARLTGGALTAGPEPGGGFVVRARLPHTPRPAPAGTETESAVRLARARRRVRRDLITAIVAPAVLLVVLGAVMVGYYIQATLTSVLSPADYARLTVGQAQPEAERLLPARQLWGGPATYDTPVPTGAACRYYRSDANLLGVGAVHRVCFAGGRLVAKDTLWPRSATSGED</sequence>
<dbReference type="InterPro" id="IPR050482">
    <property type="entry name" value="Sensor_HK_TwoCompSys"/>
</dbReference>
<gene>
    <name evidence="13" type="ORF">DPM19_17235</name>
</gene>
<keyword evidence="5" id="KW-0547">Nucleotide-binding</keyword>
<keyword evidence="7" id="KW-0067">ATP-binding</keyword>
<organism evidence="13 14">
    <name type="scientific">Actinomadura craniellae</name>
    <dbReference type="NCBI Taxonomy" id="2231787"/>
    <lineage>
        <taxon>Bacteria</taxon>
        <taxon>Bacillati</taxon>
        <taxon>Actinomycetota</taxon>
        <taxon>Actinomycetes</taxon>
        <taxon>Streptosporangiales</taxon>
        <taxon>Thermomonosporaceae</taxon>
        <taxon>Actinomadura</taxon>
    </lineage>
</organism>
<keyword evidence="14" id="KW-1185">Reference proteome</keyword>
<dbReference type="GO" id="GO:0046983">
    <property type="term" value="F:protein dimerization activity"/>
    <property type="evidence" value="ECO:0007669"/>
    <property type="project" value="InterPro"/>
</dbReference>
<dbReference type="RefSeq" id="WP_111868921.1">
    <property type="nucleotide sequence ID" value="NZ_QLYX01000007.1"/>
</dbReference>
<dbReference type="SUPFAM" id="SSF55874">
    <property type="entry name" value="ATPase domain of HSP90 chaperone/DNA topoisomerase II/histidine kinase"/>
    <property type="match status" value="1"/>
</dbReference>
<dbReference type="GO" id="GO:0016020">
    <property type="term" value="C:membrane"/>
    <property type="evidence" value="ECO:0007669"/>
    <property type="project" value="InterPro"/>
</dbReference>
<evidence type="ECO:0000256" key="7">
    <source>
        <dbReference type="ARBA" id="ARBA00022840"/>
    </source>
</evidence>
<dbReference type="InterPro" id="IPR036890">
    <property type="entry name" value="HATPase_C_sf"/>
</dbReference>
<feature type="region of interest" description="Disordered" evidence="9">
    <location>
        <begin position="326"/>
        <end position="362"/>
    </location>
</feature>
<dbReference type="GO" id="GO:0000155">
    <property type="term" value="F:phosphorelay sensor kinase activity"/>
    <property type="evidence" value="ECO:0007669"/>
    <property type="project" value="InterPro"/>
</dbReference>
<dbReference type="EMBL" id="QLYX01000007">
    <property type="protein sequence ID" value="RAY14026.1"/>
    <property type="molecule type" value="Genomic_DNA"/>
</dbReference>
<feature type="transmembrane region" description="Helical" evidence="10">
    <location>
        <begin position="420"/>
        <end position="443"/>
    </location>
</feature>
<proteinExistence type="predicted"/>
<dbReference type="Pfam" id="PF07730">
    <property type="entry name" value="HisKA_3"/>
    <property type="match status" value="1"/>
</dbReference>
<accession>A0A365H4U2</accession>
<keyword evidence="3" id="KW-0597">Phosphoprotein</keyword>
<keyword evidence="8" id="KW-0902">Two-component regulatory system</keyword>
<dbReference type="Pfam" id="PF02518">
    <property type="entry name" value="HATPase_c"/>
    <property type="match status" value="1"/>
</dbReference>
<evidence type="ECO:0000259" key="11">
    <source>
        <dbReference type="Pfam" id="PF02518"/>
    </source>
</evidence>
<evidence type="ECO:0000256" key="8">
    <source>
        <dbReference type="ARBA" id="ARBA00023012"/>
    </source>
</evidence>
<evidence type="ECO:0000313" key="14">
    <source>
        <dbReference type="Proteomes" id="UP000251891"/>
    </source>
</evidence>
<dbReference type="AlphaFoldDB" id="A0A365H4U2"/>
<dbReference type="InterPro" id="IPR011712">
    <property type="entry name" value="Sig_transdc_His_kin_sub3_dim/P"/>
</dbReference>
<evidence type="ECO:0000256" key="10">
    <source>
        <dbReference type="SAM" id="Phobius"/>
    </source>
</evidence>
<dbReference type="GO" id="GO:0005524">
    <property type="term" value="F:ATP binding"/>
    <property type="evidence" value="ECO:0007669"/>
    <property type="project" value="UniProtKB-KW"/>
</dbReference>
<keyword evidence="10" id="KW-1133">Transmembrane helix</keyword>
<dbReference type="EC" id="2.7.13.3" evidence="2"/>
<evidence type="ECO:0000256" key="6">
    <source>
        <dbReference type="ARBA" id="ARBA00022777"/>
    </source>
</evidence>
<feature type="domain" description="Signal transduction histidine kinase subgroup 3 dimerisation and phosphoacceptor" evidence="12">
    <location>
        <begin position="178"/>
        <end position="242"/>
    </location>
</feature>
<dbReference type="Gene3D" id="1.20.5.1930">
    <property type="match status" value="1"/>
</dbReference>
<feature type="compositionally biased region" description="Gly residues" evidence="9">
    <location>
        <begin position="337"/>
        <end position="360"/>
    </location>
</feature>
<name>A0A365H4U2_9ACTN</name>
<comment type="catalytic activity">
    <reaction evidence="1">
        <text>ATP + protein L-histidine = ADP + protein N-phospho-L-histidine.</text>
        <dbReference type="EC" id="2.7.13.3"/>
    </reaction>
</comment>
<protein>
    <recommendedName>
        <fullName evidence="2">histidine kinase</fullName>
        <ecNumber evidence="2">2.7.13.3</ecNumber>
    </recommendedName>
</protein>
<evidence type="ECO:0000313" key="13">
    <source>
        <dbReference type="EMBL" id="RAY14026.1"/>
    </source>
</evidence>
<dbReference type="PANTHER" id="PTHR24421">
    <property type="entry name" value="NITRATE/NITRITE SENSOR PROTEIN NARX-RELATED"/>
    <property type="match status" value="1"/>
</dbReference>
<evidence type="ECO:0000256" key="1">
    <source>
        <dbReference type="ARBA" id="ARBA00000085"/>
    </source>
</evidence>
<dbReference type="Gene3D" id="3.30.565.10">
    <property type="entry name" value="Histidine kinase-like ATPase, C-terminal domain"/>
    <property type="match status" value="1"/>
</dbReference>
<reference evidence="13 14" key="1">
    <citation type="submission" date="2018-06" db="EMBL/GenBank/DDBJ databases">
        <title>Actinomadura craniellae sp. nov. isolated from marine sponge Craniella sp.</title>
        <authorList>
            <person name="Li L."/>
            <person name="Xu Q.H."/>
            <person name="Lin H.W."/>
            <person name="Lu Y.H."/>
        </authorList>
    </citation>
    <scope>NUCLEOTIDE SEQUENCE [LARGE SCALE GENOMIC DNA]</scope>
    <source>
        <strain evidence="13 14">LHW63021</strain>
    </source>
</reference>
<dbReference type="InterPro" id="IPR003594">
    <property type="entry name" value="HATPase_dom"/>
</dbReference>
<evidence type="ECO:0000256" key="5">
    <source>
        <dbReference type="ARBA" id="ARBA00022741"/>
    </source>
</evidence>
<feature type="transmembrane region" description="Helical" evidence="10">
    <location>
        <begin position="21"/>
        <end position="45"/>
    </location>
</feature>
<dbReference type="PANTHER" id="PTHR24421:SF10">
    <property type="entry name" value="NITRATE_NITRITE SENSOR PROTEIN NARQ"/>
    <property type="match status" value="1"/>
</dbReference>
<feature type="transmembrane region" description="Helical" evidence="10">
    <location>
        <begin position="124"/>
        <end position="142"/>
    </location>
</feature>
<evidence type="ECO:0000259" key="12">
    <source>
        <dbReference type="Pfam" id="PF07730"/>
    </source>
</evidence>
<keyword evidence="4" id="KW-0808">Transferase</keyword>
<evidence type="ECO:0000256" key="3">
    <source>
        <dbReference type="ARBA" id="ARBA00022553"/>
    </source>
</evidence>
<comment type="caution">
    <text evidence="13">The sequence shown here is derived from an EMBL/GenBank/DDBJ whole genome shotgun (WGS) entry which is preliminary data.</text>
</comment>
<feature type="transmembrane region" description="Helical" evidence="10">
    <location>
        <begin position="100"/>
        <end position="118"/>
    </location>
</feature>
<keyword evidence="10" id="KW-0812">Transmembrane</keyword>
<evidence type="ECO:0000256" key="2">
    <source>
        <dbReference type="ARBA" id="ARBA00012438"/>
    </source>
</evidence>
<dbReference type="OrthoDB" id="227596at2"/>
<feature type="transmembrane region" description="Helical" evidence="10">
    <location>
        <begin position="65"/>
        <end position="88"/>
    </location>
</feature>
<dbReference type="Proteomes" id="UP000251891">
    <property type="component" value="Unassembled WGS sequence"/>
</dbReference>
<evidence type="ECO:0000256" key="4">
    <source>
        <dbReference type="ARBA" id="ARBA00022679"/>
    </source>
</evidence>
<keyword evidence="6" id="KW-0418">Kinase</keyword>
<dbReference type="CDD" id="cd16917">
    <property type="entry name" value="HATPase_UhpB-NarQ-NarX-like"/>
    <property type="match status" value="1"/>
</dbReference>